<evidence type="ECO:0000256" key="4">
    <source>
        <dbReference type="ARBA" id="ARBA00023163"/>
    </source>
</evidence>
<proteinExistence type="inferred from homology"/>
<dbReference type="InterPro" id="IPR000847">
    <property type="entry name" value="LysR_HTH_N"/>
</dbReference>
<feature type="domain" description="HTH lysR-type" evidence="5">
    <location>
        <begin position="8"/>
        <end position="65"/>
    </location>
</feature>
<dbReference type="SUPFAM" id="SSF46785">
    <property type="entry name" value="Winged helix' DNA-binding domain"/>
    <property type="match status" value="1"/>
</dbReference>
<evidence type="ECO:0000313" key="6">
    <source>
        <dbReference type="EMBL" id="MER5173008.1"/>
    </source>
</evidence>
<dbReference type="Pfam" id="PF00126">
    <property type="entry name" value="HTH_1"/>
    <property type="match status" value="1"/>
</dbReference>
<dbReference type="PANTHER" id="PTHR30537">
    <property type="entry name" value="HTH-TYPE TRANSCRIPTIONAL REGULATOR"/>
    <property type="match status" value="1"/>
</dbReference>
<dbReference type="PROSITE" id="PS50931">
    <property type="entry name" value="HTH_LYSR"/>
    <property type="match status" value="1"/>
</dbReference>
<dbReference type="Pfam" id="PF03466">
    <property type="entry name" value="LysR_substrate"/>
    <property type="match status" value="1"/>
</dbReference>
<dbReference type="InterPro" id="IPR036390">
    <property type="entry name" value="WH_DNA-bd_sf"/>
</dbReference>
<dbReference type="SUPFAM" id="SSF53850">
    <property type="entry name" value="Periplasmic binding protein-like II"/>
    <property type="match status" value="1"/>
</dbReference>
<reference evidence="6 7" key="1">
    <citation type="submission" date="2024-06" db="EMBL/GenBank/DDBJ databases">
        <title>Thioclava kandeliae sp. nov. from a rhizosphere soil sample of Kandelia candel in a mangrove.</title>
        <authorList>
            <person name="Mu T."/>
        </authorList>
    </citation>
    <scope>NUCLEOTIDE SEQUENCE [LARGE SCALE GENOMIC DNA]</scope>
    <source>
        <strain evidence="6 7">CPCC 100088</strain>
    </source>
</reference>
<evidence type="ECO:0000256" key="1">
    <source>
        <dbReference type="ARBA" id="ARBA00009437"/>
    </source>
</evidence>
<dbReference type="InterPro" id="IPR036388">
    <property type="entry name" value="WH-like_DNA-bd_sf"/>
</dbReference>
<dbReference type="PANTHER" id="PTHR30537:SF26">
    <property type="entry name" value="GLYCINE CLEAVAGE SYSTEM TRANSCRIPTIONAL ACTIVATOR"/>
    <property type="match status" value="1"/>
</dbReference>
<accession>A0ABV1SJE2</accession>
<evidence type="ECO:0000256" key="2">
    <source>
        <dbReference type="ARBA" id="ARBA00023015"/>
    </source>
</evidence>
<evidence type="ECO:0000256" key="3">
    <source>
        <dbReference type="ARBA" id="ARBA00023125"/>
    </source>
</evidence>
<dbReference type="InterPro" id="IPR058163">
    <property type="entry name" value="LysR-type_TF_proteobact-type"/>
</dbReference>
<keyword evidence="4" id="KW-0804">Transcription</keyword>
<name>A0ABV1SJE2_9RHOB</name>
<protein>
    <submittedName>
        <fullName evidence="6">LysR family transcriptional regulator</fullName>
    </submittedName>
</protein>
<organism evidence="6 7">
    <name type="scientific">Thioclava kandeliae</name>
    <dbReference type="NCBI Taxonomy" id="3070818"/>
    <lineage>
        <taxon>Bacteria</taxon>
        <taxon>Pseudomonadati</taxon>
        <taxon>Pseudomonadota</taxon>
        <taxon>Alphaproteobacteria</taxon>
        <taxon>Rhodobacterales</taxon>
        <taxon>Paracoccaceae</taxon>
        <taxon>Thioclava</taxon>
    </lineage>
</organism>
<comment type="similarity">
    <text evidence="1">Belongs to the LysR transcriptional regulatory family.</text>
</comment>
<dbReference type="Gene3D" id="1.10.10.10">
    <property type="entry name" value="Winged helix-like DNA-binding domain superfamily/Winged helix DNA-binding domain"/>
    <property type="match status" value="1"/>
</dbReference>
<evidence type="ECO:0000259" key="5">
    <source>
        <dbReference type="PROSITE" id="PS50931"/>
    </source>
</evidence>
<keyword evidence="2" id="KW-0805">Transcription regulation</keyword>
<keyword evidence="7" id="KW-1185">Reference proteome</keyword>
<comment type="caution">
    <text evidence="6">The sequence shown here is derived from an EMBL/GenBank/DDBJ whole genome shotgun (WGS) entry which is preliminary data.</text>
</comment>
<gene>
    <name evidence="6" type="ORF">VSX56_14610</name>
</gene>
<dbReference type="Proteomes" id="UP001438953">
    <property type="component" value="Unassembled WGS sequence"/>
</dbReference>
<keyword evidence="3" id="KW-0238">DNA-binding</keyword>
<sequence length="292" mass="32264">MRRRRFLPSLKTLTAFDAVLRHRSVTHAAEELNLTQSSVSRLVFSLEEQLGKELFTRERRRLIPNAVALAYHKDVARVLDILERASMAVVANPHGGTLSLAVLPTFATRWLGPRLGEFLAAHPGISVNLSTRIGRVDFAGEAFDAAIYFGSPEGAGTRCLKLLDERMTACVSPEFAARHPLVRAEDLGRLPLLKLESRPHAWADWFMAQGAAPQEGEGMLMDQFSMMIQAAISGLGVALLPDYLARAEIESGRLEAVLKPAVPVRGAYWLTWPESRNETPPLTAFRAWLSSL</sequence>
<dbReference type="Gene3D" id="3.40.190.10">
    <property type="entry name" value="Periplasmic binding protein-like II"/>
    <property type="match status" value="2"/>
</dbReference>
<dbReference type="EMBL" id="JAYWLC010000013">
    <property type="protein sequence ID" value="MER5173008.1"/>
    <property type="molecule type" value="Genomic_DNA"/>
</dbReference>
<dbReference type="InterPro" id="IPR005119">
    <property type="entry name" value="LysR_subst-bd"/>
</dbReference>
<dbReference type="PRINTS" id="PR00039">
    <property type="entry name" value="HTHLYSR"/>
</dbReference>
<evidence type="ECO:0000313" key="7">
    <source>
        <dbReference type="Proteomes" id="UP001438953"/>
    </source>
</evidence>